<dbReference type="Gene3D" id="3.30.70.20">
    <property type="match status" value="1"/>
</dbReference>
<keyword evidence="3 11" id="KW-0285">Flavoprotein</keyword>
<dbReference type="EMBL" id="CAAKNF010000192">
    <property type="protein sequence ID" value="VIO90289.1"/>
    <property type="molecule type" value="Genomic_DNA"/>
</dbReference>
<evidence type="ECO:0000256" key="3">
    <source>
        <dbReference type="ARBA" id="ARBA00022630"/>
    </source>
</evidence>
<keyword evidence="8 11" id="KW-0408">Iron</keyword>
<gene>
    <name evidence="14" type="primary">Bma-let-721.2</name>
    <name evidence="14" type="ORF">BM_BM8704</name>
</gene>
<evidence type="ECO:0000313" key="16">
    <source>
        <dbReference type="WBParaSite" id="Bm8704.1"/>
    </source>
</evidence>
<dbReference type="GO" id="GO:0005743">
    <property type="term" value="C:mitochondrial inner membrane"/>
    <property type="evidence" value="ECO:0007669"/>
    <property type="project" value="TreeGrafter"/>
</dbReference>
<feature type="domain" description="ETF-QO/FixC ubiquinone-binding" evidence="13">
    <location>
        <begin position="37"/>
        <end position="133"/>
    </location>
</feature>
<dbReference type="WBParaSite" id="Bm8704.1">
    <property type="protein sequence ID" value="Bm8704.1"/>
    <property type="gene ID" value="WBGene00228965"/>
</dbReference>
<dbReference type="PANTHER" id="PTHR10617:SF107">
    <property type="entry name" value="ELECTRON TRANSFER FLAVOPROTEIN-UBIQUINONE OXIDOREDUCTASE, MITOCHONDRIAL"/>
    <property type="match status" value="1"/>
</dbReference>
<dbReference type="GeneID" id="6097963"/>
<comment type="catalytic activity">
    <reaction evidence="11">
        <text>a ubiquinone + reduced [electron-transfer flavoprotein] = a ubiquinol + oxidized [electron-transfer flavoprotein] + H(+)</text>
        <dbReference type="Rhea" id="RHEA:24052"/>
        <dbReference type="Rhea" id="RHEA-COMP:9565"/>
        <dbReference type="Rhea" id="RHEA-COMP:9566"/>
        <dbReference type="Rhea" id="RHEA-COMP:10685"/>
        <dbReference type="Rhea" id="RHEA-COMP:10686"/>
        <dbReference type="ChEBI" id="CHEBI:15378"/>
        <dbReference type="ChEBI" id="CHEBI:16389"/>
        <dbReference type="ChEBI" id="CHEBI:17976"/>
        <dbReference type="ChEBI" id="CHEBI:57692"/>
        <dbReference type="ChEBI" id="CHEBI:58307"/>
        <dbReference type="EC" id="1.5.5.1"/>
    </reaction>
</comment>
<evidence type="ECO:0000256" key="4">
    <source>
        <dbReference type="ARBA" id="ARBA00022723"/>
    </source>
</evidence>
<dbReference type="AlphaFoldDB" id="A0A4E9F2J4"/>
<keyword evidence="4 11" id="KW-0479">Metal-binding</keyword>
<reference evidence="15" key="1">
    <citation type="journal article" date="2007" name="Science">
        <title>Draft genome of the filarial nematode parasite Brugia malayi.</title>
        <authorList>
            <person name="Ghedin E."/>
            <person name="Wang S."/>
            <person name="Spiro D."/>
            <person name="Caler E."/>
            <person name="Zhao Q."/>
            <person name="Crabtree J."/>
            <person name="Allen J.E."/>
            <person name="Delcher A.L."/>
            <person name="Guiliano D.B."/>
            <person name="Miranda-Saavedra D."/>
            <person name="Angiuoli S.V."/>
            <person name="Creasy T."/>
            <person name="Amedeo P."/>
            <person name="Haas B."/>
            <person name="El-Sayed N.M."/>
            <person name="Wortman J.R."/>
            <person name="Feldblyum T."/>
            <person name="Tallon L."/>
            <person name="Schatz M."/>
            <person name="Shumway M."/>
            <person name="Koo H."/>
            <person name="Salzberg S.L."/>
            <person name="Schobel S."/>
            <person name="Pertea M."/>
            <person name="Pop M."/>
            <person name="White O."/>
            <person name="Barton G.J."/>
            <person name="Carlow C.K."/>
            <person name="Crawford M.J."/>
            <person name="Daub J."/>
            <person name="Dimmic M.W."/>
            <person name="Estes C.F."/>
            <person name="Foster J.M."/>
            <person name="Ganatra M."/>
            <person name="Gregory W.F."/>
            <person name="Johnson N.M."/>
            <person name="Jin J."/>
            <person name="Komuniecki R."/>
            <person name="Korf I."/>
            <person name="Kumar S."/>
            <person name="Laney S."/>
            <person name="Li B.W."/>
            <person name="Li W."/>
            <person name="Lindblom T.H."/>
            <person name="Lustigman S."/>
            <person name="Ma D."/>
            <person name="Maina C.V."/>
            <person name="Martin D.M."/>
            <person name="McCarter J.P."/>
            <person name="McReynolds L."/>
            <person name="Mitreva M."/>
            <person name="Nutman T.B."/>
            <person name="Parkinson J."/>
            <person name="Peregrin-Alvarez J.M."/>
            <person name="Poole C."/>
            <person name="Ren Q."/>
            <person name="Saunders L."/>
            <person name="Sluder A.E."/>
            <person name="Smith K."/>
            <person name="Stanke M."/>
            <person name="Unnasch T.R."/>
            <person name="Ware J."/>
            <person name="Wei A.D."/>
            <person name="Weil G."/>
            <person name="Williams D.J."/>
            <person name="Zhang Y."/>
            <person name="Williams S.A."/>
            <person name="Fraser-Liggett C."/>
            <person name="Slatko B."/>
            <person name="Blaxter M.L."/>
            <person name="Scott A.L."/>
        </authorList>
    </citation>
    <scope>NUCLEOTIDE SEQUENCE</scope>
    <source>
        <strain evidence="15">FR3</strain>
    </source>
</reference>
<evidence type="ECO:0000256" key="11">
    <source>
        <dbReference type="RuleBase" id="RU366068"/>
    </source>
</evidence>
<accession>A0A4E9F2J4</accession>
<comment type="cofactor">
    <cofactor evidence="11">
        <name>[4Fe-4S] cluster</name>
        <dbReference type="ChEBI" id="CHEBI:49883"/>
    </cofactor>
    <text evidence="11">Binds 1 [4Fe-4S] cluster.</text>
</comment>
<dbReference type="Pfam" id="PF21162">
    <property type="entry name" value="ETFQO_UQ-bd"/>
    <property type="match status" value="1"/>
</dbReference>
<feature type="domain" description="ETF-QO/FixX C-terminal" evidence="12">
    <location>
        <begin position="232"/>
        <end position="317"/>
    </location>
</feature>
<dbReference type="GO" id="GO:0051539">
    <property type="term" value="F:4 iron, 4 sulfur cluster binding"/>
    <property type="evidence" value="ECO:0007669"/>
    <property type="project" value="UniProtKB-UniRule"/>
</dbReference>
<keyword evidence="7 11" id="KW-0560">Oxidoreductase</keyword>
<evidence type="ECO:0000256" key="1">
    <source>
        <dbReference type="ARBA" id="ARBA00001974"/>
    </source>
</evidence>
<dbReference type="Proteomes" id="UP000006672">
    <property type="component" value="Unassembled WGS sequence"/>
</dbReference>
<dbReference type="CTD" id="6097963"/>
<comment type="cofactor">
    <cofactor evidence="1 11">
        <name>FAD</name>
        <dbReference type="ChEBI" id="CHEBI:57692"/>
    </cofactor>
</comment>
<comment type="function">
    <text evidence="11">Accepts electrons from ETF and reduces ubiquinone.</text>
</comment>
<protein>
    <recommendedName>
        <fullName evidence="11">Electron transfer flavoprotein-ubiquinone oxidoreductase</fullName>
        <shortName evidence="11">ETF-QO</shortName>
        <ecNumber evidence="11">1.5.5.1</ecNumber>
    </recommendedName>
</protein>
<evidence type="ECO:0000259" key="13">
    <source>
        <dbReference type="Pfam" id="PF21162"/>
    </source>
</evidence>
<evidence type="ECO:0000259" key="12">
    <source>
        <dbReference type="Pfam" id="PF05187"/>
    </source>
</evidence>
<sequence>MELQAKCTIFAEVCRGHRSYFIMEKYRLQEECDPMTYGLGFKELLLIDKSKHTPGYVEHTMGYPLDLQSHGGSFMYHIEDNGQPLVSLGLIIGLDYKNPHTNLYQEFQLFKSHPSIRHYLEGGERIAYGARTVNEGGYQTVPQLTVPGGCLVGCAAGLMNPAKIKGVHNAMKSGMIAAEAIFEDLGPQTRTVIPEDFEPELYKSYVIKEMQRMRNTDSAWKSKSINYPKPDGKVTFDILSSVALTGTNHEENQPSHLLLRNDADAELTTWRRFAGMTERFCPAGVYEYVPCETKVNTRRLQINFQNCIHCKTCDIKQ</sequence>
<dbReference type="GO" id="GO:0046872">
    <property type="term" value="F:metal ion binding"/>
    <property type="evidence" value="ECO:0007669"/>
    <property type="project" value="UniProtKB-KW"/>
</dbReference>
<keyword evidence="9 11" id="KW-0411">Iron-sulfur</keyword>
<reference evidence="16" key="3">
    <citation type="submission" date="2022-04" db="UniProtKB">
        <authorList>
            <consortium name="WormBaseParasite"/>
        </authorList>
    </citation>
    <scope>IDENTIFICATION</scope>
</reference>
<keyword evidence="15" id="KW-1185">Reference proteome</keyword>
<organism evidence="14">
    <name type="scientific">Brugia malayi</name>
    <name type="common">Filarial nematode worm</name>
    <dbReference type="NCBI Taxonomy" id="6279"/>
    <lineage>
        <taxon>Eukaryota</taxon>
        <taxon>Metazoa</taxon>
        <taxon>Ecdysozoa</taxon>
        <taxon>Nematoda</taxon>
        <taxon>Chromadorea</taxon>
        <taxon>Rhabditida</taxon>
        <taxon>Spirurina</taxon>
        <taxon>Spiruromorpha</taxon>
        <taxon>Filarioidea</taxon>
        <taxon>Onchocercidae</taxon>
        <taxon>Brugia</taxon>
    </lineage>
</organism>
<evidence type="ECO:0000256" key="8">
    <source>
        <dbReference type="ARBA" id="ARBA00023004"/>
    </source>
</evidence>
<dbReference type="InterPro" id="IPR036188">
    <property type="entry name" value="FAD/NAD-bd_sf"/>
</dbReference>
<evidence type="ECO:0000256" key="5">
    <source>
        <dbReference type="ARBA" id="ARBA00022827"/>
    </source>
</evidence>
<dbReference type="Pfam" id="PF05187">
    <property type="entry name" value="Fer4_ETF_QO"/>
    <property type="match status" value="1"/>
</dbReference>
<evidence type="ECO:0000256" key="7">
    <source>
        <dbReference type="ARBA" id="ARBA00023002"/>
    </source>
</evidence>
<dbReference type="GO" id="GO:0004174">
    <property type="term" value="F:electron-transferring-flavoprotein dehydrogenase activity"/>
    <property type="evidence" value="ECO:0007669"/>
    <property type="project" value="UniProtKB-UniRule"/>
</dbReference>
<evidence type="ECO:0000256" key="10">
    <source>
        <dbReference type="ARBA" id="ARBA00023075"/>
    </source>
</evidence>
<dbReference type="InterPro" id="IPR049398">
    <property type="entry name" value="ETF-QO/FixC_UQ-bd"/>
</dbReference>
<dbReference type="PANTHER" id="PTHR10617">
    <property type="entry name" value="ELECTRON TRANSFER FLAVOPROTEIN-UBIQUINONE OXIDOREDUCTASE"/>
    <property type="match status" value="1"/>
</dbReference>
<keyword evidence="2 11" id="KW-0813">Transport</keyword>
<evidence type="ECO:0000313" key="15">
    <source>
        <dbReference type="Proteomes" id="UP000006672"/>
    </source>
</evidence>
<evidence type="ECO:0000313" key="14">
    <source>
        <dbReference type="EMBL" id="VIO90289.1"/>
    </source>
</evidence>
<dbReference type="InterPro" id="IPR007859">
    <property type="entry name" value="ETF-QO/FixX_C"/>
</dbReference>
<dbReference type="EC" id="1.5.5.1" evidence="11"/>
<evidence type="ECO:0000256" key="2">
    <source>
        <dbReference type="ARBA" id="ARBA00022448"/>
    </source>
</evidence>
<evidence type="ECO:0000256" key="6">
    <source>
        <dbReference type="ARBA" id="ARBA00022982"/>
    </source>
</evidence>
<dbReference type="InterPro" id="IPR040156">
    <property type="entry name" value="ETF-QO"/>
</dbReference>
<dbReference type="KEGG" id="bmy:BM_BM8704"/>
<dbReference type="RefSeq" id="XP_042932189.1">
    <property type="nucleotide sequence ID" value="XM_043076255.1"/>
</dbReference>
<dbReference type="SUPFAM" id="SSF54862">
    <property type="entry name" value="4Fe-4S ferredoxins"/>
    <property type="match status" value="1"/>
</dbReference>
<name>A0A4E9F2J4_BRUMA</name>
<dbReference type="OrthoDB" id="437331at2759"/>
<keyword evidence="5 11" id="KW-0274">FAD</keyword>
<proteinExistence type="predicted"/>
<dbReference type="SUPFAM" id="SSF54373">
    <property type="entry name" value="FAD-linked reductases, C-terminal domain"/>
    <property type="match status" value="1"/>
</dbReference>
<keyword evidence="6 11" id="KW-0249">Electron transport</keyword>
<keyword evidence="10 11" id="KW-0830">Ubiquinone</keyword>
<dbReference type="SUPFAM" id="SSF51905">
    <property type="entry name" value="FAD/NAD(P)-binding domain"/>
    <property type="match status" value="1"/>
</dbReference>
<reference evidence="14" key="2">
    <citation type="submission" date="2019-04" db="EMBL/GenBank/DDBJ databases">
        <authorList>
            <person name="Howe K."/>
            <person name="Paulini M."/>
            <person name="Williams G."/>
        </authorList>
    </citation>
    <scope>NUCLEOTIDE SEQUENCE [LARGE SCALE GENOMIC DNA]</scope>
    <source>
        <strain evidence="14">FR3</strain>
    </source>
</reference>
<dbReference type="Gene3D" id="3.30.9.90">
    <property type="match status" value="1"/>
</dbReference>
<accession>A0A8L7TJM5</accession>
<evidence type="ECO:0000256" key="9">
    <source>
        <dbReference type="ARBA" id="ARBA00023014"/>
    </source>
</evidence>